<sequence>MAERRDAARNRAAIRSAAARLIRERGPDGFVIEDVAAAAGVGKGTVFRHFTDRAGLVRAVVELASREWRTESDALFDDADMAPDEKLVTFVGRLFDHVVDSLPLVRALELSEFDQSGCDDNTVLVHRRISDLIAQVNPDADARYIAHALLALLRGDVLHHQLVRSGLDLGRVRAGVIALARSVLVGDLERAGRDATMPGLSKG</sequence>
<reference evidence="4 5" key="1">
    <citation type="submission" date="2020-08" db="EMBL/GenBank/DDBJ databases">
        <title>Sequencing the genomes of 1000 actinobacteria strains.</title>
        <authorList>
            <person name="Klenk H.-P."/>
        </authorList>
    </citation>
    <scope>NUCLEOTIDE SEQUENCE [LARGE SCALE GENOMIC DNA]</scope>
    <source>
        <strain evidence="4 5">DSM 45084</strain>
    </source>
</reference>
<dbReference type="InterPro" id="IPR050109">
    <property type="entry name" value="HTH-type_TetR-like_transc_reg"/>
</dbReference>
<dbReference type="PRINTS" id="PR00455">
    <property type="entry name" value="HTHTETR"/>
</dbReference>
<dbReference type="Gene3D" id="1.10.357.10">
    <property type="entry name" value="Tetracycline Repressor, domain 2"/>
    <property type="match status" value="1"/>
</dbReference>
<dbReference type="Pfam" id="PF00440">
    <property type="entry name" value="TetR_N"/>
    <property type="match status" value="1"/>
</dbReference>
<protein>
    <submittedName>
        <fullName evidence="4">AcrR family transcriptional regulator</fullName>
    </submittedName>
</protein>
<dbReference type="InterPro" id="IPR001647">
    <property type="entry name" value="HTH_TetR"/>
</dbReference>
<evidence type="ECO:0000256" key="1">
    <source>
        <dbReference type="ARBA" id="ARBA00023125"/>
    </source>
</evidence>
<dbReference type="GO" id="GO:0000976">
    <property type="term" value="F:transcription cis-regulatory region binding"/>
    <property type="evidence" value="ECO:0007669"/>
    <property type="project" value="TreeGrafter"/>
</dbReference>
<organism evidence="4 5">
    <name type="scientific">Saccharothrix violaceirubra</name>
    <dbReference type="NCBI Taxonomy" id="413306"/>
    <lineage>
        <taxon>Bacteria</taxon>
        <taxon>Bacillati</taxon>
        <taxon>Actinomycetota</taxon>
        <taxon>Actinomycetes</taxon>
        <taxon>Pseudonocardiales</taxon>
        <taxon>Pseudonocardiaceae</taxon>
        <taxon>Saccharothrix</taxon>
    </lineage>
</organism>
<dbReference type="SUPFAM" id="SSF46689">
    <property type="entry name" value="Homeodomain-like"/>
    <property type="match status" value="1"/>
</dbReference>
<feature type="domain" description="HTH tetR-type" evidence="3">
    <location>
        <begin position="8"/>
        <end position="68"/>
    </location>
</feature>
<dbReference type="PANTHER" id="PTHR30055:SF209">
    <property type="entry name" value="POSSIBLE TRANSCRIPTIONAL REGULATORY PROTEIN (PROBABLY TETR-FAMILY)"/>
    <property type="match status" value="1"/>
</dbReference>
<keyword evidence="1 2" id="KW-0238">DNA-binding</keyword>
<evidence type="ECO:0000259" key="3">
    <source>
        <dbReference type="PROSITE" id="PS50977"/>
    </source>
</evidence>
<comment type="caution">
    <text evidence="4">The sequence shown here is derived from an EMBL/GenBank/DDBJ whole genome shotgun (WGS) entry which is preliminary data.</text>
</comment>
<dbReference type="PANTHER" id="PTHR30055">
    <property type="entry name" value="HTH-TYPE TRANSCRIPTIONAL REGULATOR RUTR"/>
    <property type="match status" value="1"/>
</dbReference>
<keyword evidence="5" id="KW-1185">Reference proteome</keyword>
<proteinExistence type="predicted"/>
<evidence type="ECO:0000256" key="2">
    <source>
        <dbReference type="PROSITE-ProRule" id="PRU00335"/>
    </source>
</evidence>
<accession>A0A7W7WUN5</accession>
<dbReference type="GO" id="GO:0003700">
    <property type="term" value="F:DNA-binding transcription factor activity"/>
    <property type="evidence" value="ECO:0007669"/>
    <property type="project" value="TreeGrafter"/>
</dbReference>
<dbReference type="PROSITE" id="PS50977">
    <property type="entry name" value="HTH_TETR_2"/>
    <property type="match status" value="1"/>
</dbReference>
<evidence type="ECO:0000313" key="5">
    <source>
        <dbReference type="Proteomes" id="UP000542674"/>
    </source>
</evidence>
<dbReference type="RefSeq" id="WP_184666755.1">
    <property type="nucleotide sequence ID" value="NZ_BAABAI010000025.1"/>
</dbReference>
<feature type="DNA-binding region" description="H-T-H motif" evidence="2">
    <location>
        <begin position="31"/>
        <end position="50"/>
    </location>
</feature>
<dbReference type="InterPro" id="IPR009057">
    <property type="entry name" value="Homeodomain-like_sf"/>
</dbReference>
<evidence type="ECO:0000313" key="4">
    <source>
        <dbReference type="EMBL" id="MBB4964007.1"/>
    </source>
</evidence>
<dbReference type="EMBL" id="JACHJS010000001">
    <property type="protein sequence ID" value="MBB4964007.1"/>
    <property type="molecule type" value="Genomic_DNA"/>
</dbReference>
<dbReference type="Proteomes" id="UP000542674">
    <property type="component" value="Unassembled WGS sequence"/>
</dbReference>
<name>A0A7W7WUN5_9PSEU</name>
<dbReference type="AlphaFoldDB" id="A0A7W7WUN5"/>
<gene>
    <name evidence="4" type="ORF">F4559_001366</name>
</gene>